<dbReference type="CDD" id="cd06261">
    <property type="entry name" value="TM_PBP2"/>
    <property type="match status" value="1"/>
</dbReference>
<dbReference type="Pfam" id="PF00528">
    <property type="entry name" value="BPD_transp_1"/>
    <property type="match status" value="1"/>
</dbReference>
<evidence type="ECO:0000256" key="1">
    <source>
        <dbReference type="ARBA" id="ARBA00004651"/>
    </source>
</evidence>
<keyword evidence="6 7" id="KW-0472">Membrane</keyword>
<evidence type="ECO:0000256" key="5">
    <source>
        <dbReference type="ARBA" id="ARBA00022989"/>
    </source>
</evidence>
<keyword evidence="10" id="KW-1185">Reference proteome</keyword>
<dbReference type="InterPro" id="IPR000515">
    <property type="entry name" value="MetI-like"/>
</dbReference>
<name>A0A1M6QKY5_9GAMM</name>
<evidence type="ECO:0000256" key="2">
    <source>
        <dbReference type="ARBA" id="ARBA00022448"/>
    </source>
</evidence>
<reference evidence="10" key="1">
    <citation type="submission" date="2016-11" db="EMBL/GenBank/DDBJ databases">
        <authorList>
            <person name="Varghese N."/>
            <person name="Submissions S."/>
        </authorList>
    </citation>
    <scope>NUCLEOTIDE SEQUENCE [LARGE SCALE GENOMIC DNA]</scope>
    <source>
        <strain evidence="10">ALO Sharm</strain>
    </source>
</reference>
<dbReference type="GO" id="GO:0055085">
    <property type="term" value="P:transmembrane transport"/>
    <property type="evidence" value="ECO:0007669"/>
    <property type="project" value="InterPro"/>
</dbReference>
<keyword evidence="2 7" id="KW-0813">Transport</keyword>
<evidence type="ECO:0000259" key="8">
    <source>
        <dbReference type="PROSITE" id="PS50928"/>
    </source>
</evidence>
<dbReference type="PANTHER" id="PTHR43227:SF11">
    <property type="entry name" value="BLL4140 PROTEIN"/>
    <property type="match status" value="1"/>
</dbReference>
<comment type="subcellular location">
    <subcellularLocation>
        <location evidence="1 7">Cell membrane</location>
        <topology evidence="1 7">Multi-pass membrane protein</topology>
    </subcellularLocation>
</comment>
<gene>
    <name evidence="9" type="ORF">SAMN05192556_10244</name>
</gene>
<proteinExistence type="inferred from homology"/>
<evidence type="ECO:0000313" key="10">
    <source>
        <dbReference type="Proteomes" id="UP000184248"/>
    </source>
</evidence>
<keyword evidence="4 7" id="KW-0812">Transmembrane</keyword>
<evidence type="ECO:0000256" key="6">
    <source>
        <dbReference type="ARBA" id="ARBA00023136"/>
    </source>
</evidence>
<comment type="similarity">
    <text evidence="7">Belongs to the binding-protein-dependent transport system permease family.</text>
</comment>
<accession>A0A1M6QKY5</accession>
<sequence length="331" mass="36576">MRVPVTELPARNTPALGWKSTMSTLNTPTIYKRNTADRIKKNVVSGKLSAVLILLPPALILFSLFVILPLVDAAYYSGFSWNGYGAPSDFVGGQNYQRLLDHSVFHTALWNTAKLMLVSLIIQMPLALGLALLVYRKTPTNTLFRLVFFLPYILAEVAAGLIWSFVFDGDYGITASILQSMGQESVYVLADRQWAFPAIMTVIVWKYFGFHMMIYIAALQSVPKDLIEAAKLEGAKPRQVAWFVQIPMIKHALVVSGFFAIIGSLQIFDIIIPMTNGGPSNTTHTIVTYLYTFGLSRLNIGFGSAAAVVLFVLAIGIAFFYKRSTGKEDQA</sequence>
<feature type="transmembrane region" description="Helical" evidence="7">
    <location>
        <begin position="115"/>
        <end position="135"/>
    </location>
</feature>
<dbReference type="PROSITE" id="PS50928">
    <property type="entry name" value="ABC_TM1"/>
    <property type="match status" value="1"/>
</dbReference>
<dbReference type="EMBL" id="FRAL01000002">
    <property type="protein sequence ID" value="SHK20838.1"/>
    <property type="molecule type" value="Genomic_DNA"/>
</dbReference>
<feature type="transmembrane region" description="Helical" evidence="7">
    <location>
        <begin position="252"/>
        <end position="272"/>
    </location>
</feature>
<feature type="transmembrane region" description="Helical" evidence="7">
    <location>
        <begin position="194"/>
        <end position="218"/>
    </location>
</feature>
<feature type="transmembrane region" description="Helical" evidence="7">
    <location>
        <begin position="300"/>
        <end position="321"/>
    </location>
</feature>
<organism evidence="9 10">
    <name type="scientific">Halomonas caseinilytica</name>
    <dbReference type="NCBI Taxonomy" id="438744"/>
    <lineage>
        <taxon>Bacteria</taxon>
        <taxon>Pseudomonadati</taxon>
        <taxon>Pseudomonadota</taxon>
        <taxon>Gammaproteobacteria</taxon>
        <taxon>Oceanospirillales</taxon>
        <taxon>Halomonadaceae</taxon>
        <taxon>Halomonas</taxon>
    </lineage>
</organism>
<evidence type="ECO:0000256" key="4">
    <source>
        <dbReference type="ARBA" id="ARBA00022692"/>
    </source>
</evidence>
<dbReference type="PANTHER" id="PTHR43227">
    <property type="entry name" value="BLL4140 PROTEIN"/>
    <property type="match status" value="1"/>
</dbReference>
<evidence type="ECO:0000256" key="3">
    <source>
        <dbReference type="ARBA" id="ARBA00022475"/>
    </source>
</evidence>
<evidence type="ECO:0000313" key="9">
    <source>
        <dbReference type="EMBL" id="SHK20838.1"/>
    </source>
</evidence>
<feature type="domain" description="ABC transmembrane type-1" evidence="8">
    <location>
        <begin position="109"/>
        <end position="321"/>
    </location>
</feature>
<feature type="transmembrane region" description="Helical" evidence="7">
    <location>
        <begin position="48"/>
        <end position="71"/>
    </location>
</feature>
<keyword evidence="3" id="KW-1003">Cell membrane</keyword>
<dbReference type="GO" id="GO:0005886">
    <property type="term" value="C:plasma membrane"/>
    <property type="evidence" value="ECO:0007669"/>
    <property type="project" value="UniProtKB-SubCell"/>
</dbReference>
<dbReference type="AlphaFoldDB" id="A0A1M6QKY5"/>
<dbReference type="Proteomes" id="UP000184248">
    <property type="component" value="Unassembled WGS sequence"/>
</dbReference>
<dbReference type="SUPFAM" id="SSF161098">
    <property type="entry name" value="MetI-like"/>
    <property type="match status" value="1"/>
</dbReference>
<dbReference type="InterPro" id="IPR050809">
    <property type="entry name" value="UgpAE/MalFG_permease"/>
</dbReference>
<evidence type="ECO:0000256" key="7">
    <source>
        <dbReference type="RuleBase" id="RU363032"/>
    </source>
</evidence>
<dbReference type="Gene3D" id="1.10.3720.10">
    <property type="entry name" value="MetI-like"/>
    <property type="match status" value="1"/>
</dbReference>
<keyword evidence="5 7" id="KW-1133">Transmembrane helix</keyword>
<feature type="transmembrane region" description="Helical" evidence="7">
    <location>
        <begin position="147"/>
        <end position="166"/>
    </location>
</feature>
<dbReference type="InterPro" id="IPR035906">
    <property type="entry name" value="MetI-like_sf"/>
</dbReference>
<protein>
    <submittedName>
        <fullName evidence="9">Carbohydrate ABC transporter membrane protein 1, CUT1 family</fullName>
    </submittedName>
</protein>